<dbReference type="EC" id="2.7.13.3" evidence="2"/>
<evidence type="ECO:0000259" key="12">
    <source>
        <dbReference type="PROSITE" id="PS50110"/>
    </source>
</evidence>
<evidence type="ECO:0000259" key="11">
    <source>
        <dbReference type="PROSITE" id="PS50109"/>
    </source>
</evidence>
<dbReference type="PANTHER" id="PTHR43065">
    <property type="entry name" value="SENSOR HISTIDINE KINASE"/>
    <property type="match status" value="1"/>
</dbReference>
<keyword evidence="16" id="KW-1185">Reference proteome</keyword>
<dbReference type="InterPro" id="IPR003594">
    <property type="entry name" value="HATPase_dom"/>
</dbReference>
<evidence type="ECO:0000256" key="7">
    <source>
        <dbReference type="ARBA" id="ARBA00022840"/>
    </source>
</evidence>
<dbReference type="Pfam" id="PF02518">
    <property type="entry name" value="HATPase_c"/>
    <property type="match status" value="1"/>
</dbReference>
<dbReference type="Pfam" id="PF08448">
    <property type="entry name" value="PAS_4"/>
    <property type="match status" value="1"/>
</dbReference>
<dbReference type="InterPro" id="IPR011006">
    <property type="entry name" value="CheY-like_superfamily"/>
</dbReference>
<dbReference type="SMART" id="SM00387">
    <property type="entry name" value="HATPase_c"/>
    <property type="match status" value="1"/>
</dbReference>
<dbReference type="Proteomes" id="UP000616499">
    <property type="component" value="Unassembled WGS sequence"/>
</dbReference>
<organism evidence="15 16">
    <name type="scientific">Pseudomonas asuensis</name>
    <dbReference type="NCBI Taxonomy" id="1825787"/>
    <lineage>
        <taxon>Bacteria</taxon>
        <taxon>Pseudomonadati</taxon>
        <taxon>Pseudomonadota</taxon>
        <taxon>Gammaproteobacteria</taxon>
        <taxon>Pseudomonadales</taxon>
        <taxon>Pseudomonadaceae</taxon>
        <taxon>Pseudomonas</taxon>
    </lineage>
</organism>
<keyword evidence="3 9" id="KW-0597">Phosphoprotein</keyword>
<dbReference type="EMBL" id="BMNW01000008">
    <property type="protein sequence ID" value="GGM20810.1"/>
    <property type="molecule type" value="Genomic_DNA"/>
</dbReference>
<feature type="coiled-coil region" evidence="10">
    <location>
        <begin position="413"/>
        <end position="440"/>
    </location>
</feature>
<dbReference type="InterPro" id="IPR013767">
    <property type="entry name" value="PAS_fold"/>
</dbReference>
<feature type="modified residue" description="4-aspartylphosphate" evidence="9">
    <location>
        <position position="753"/>
    </location>
</feature>
<name>A0ABQ2H0F0_9PSED</name>
<dbReference type="SUPFAM" id="SSF55785">
    <property type="entry name" value="PYP-like sensor domain (PAS domain)"/>
    <property type="match status" value="2"/>
</dbReference>
<gene>
    <name evidence="15" type="ORF">GCM10009425_34620</name>
</gene>
<feature type="domain" description="Response regulatory" evidence="12">
    <location>
        <begin position="703"/>
        <end position="819"/>
    </location>
</feature>
<evidence type="ECO:0000313" key="16">
    <source>
        <dbReference type="Proteomes" id="UP000616499"/>
    </source>
</evidence>
<dbReference type="PROSITE" id="PS50109">
    <property type="entry name" value="HIS_KIN"/>
    <property type="match status" value="1"/>
</dbReference>
<dbReference type="InterPro" id="IPR036097">
    <property type="entry name" value="HisK_dim/P_sf"/>
</dbReference>
<evidence type="ECO:0000256" key="9">
    <source>
        <dbReference type="PROSITE-ProRule" id="PRU00169"/>
    </source>
</evidence>
<keyword evidence="7" id="KW-0067">ATP-binding</keyword>
<dbReference type="PANTHER" id="PTHR43065:SF49">
    <property type="entry name" value="HISTIDINE KINASE"/>
    <property type="match status" value="1"/>
</dbReference>
<dbReference type="CDD" id="cd00130">
    <property type="entry name" value="PAS"/>
    <property type="match status" value="1"/>
</dbReference>
<evidence type="ECO:0000259" key="14">
    <source>
        <dbReference type="PROSITE" id="PS50113"/>
    </source>
</evidence>
<dbReference type="PRINTS" id="PR00344">
    <property type="entry name" value="BCTRLSENSOR"/>
</dbReference>
<keyword evidence="10" id="KW-0175">Coiled coil</keyword>
<dbReference type="Gene3D" id="1.10.287.130">
    <property type="match status" value="1"/>
</dbReference>
<keyword evidence="6" id="KW-0418">Kinase</keyword>
<comment type="caution">
    <text evidence="15">The sequence shown here is derived from an EMBL/GenBank/DDBJ whole genome shotgun (WGS) entry which is preliminary data.</text>
</comment>
<dbReference type="CDD" id="cd18161">
    <property type="entry name" value="REC_hyHK_blue-like"/>
    <property type="match status" value="1"/>
</dbReference>
<feature type="domain" description="PAS" evidence="13">
    <location>
        <begin position="162"/>
        <end position="209"/>
    </location>
</feature>
<dbReference type="InterPro" id="IPR035965">
    <property type="entry name" value="PAS-like_dom_sf"/>
</dbReference>
<reference evidence="16" key="1">
    <citation type="journal article" date="2019" name="Int. J. Syst. Evol. Microbiol.">
        <title>The Global Catalogue of Microorganisms (GCM) 10K type strain sequencing project: providing services to taxonomists for standard genome sequencing and annotation.</title>
        <authorList>
            <consortium name="The Broad Institute Genomics Platform"/>
            <consortium name="The Broad Institute Genome Sequencing Center for Infectious Disease"/>
            <person name="Wu L."/>
            <person name="Ma J."/>
        </authorList>
    </citation>
    <scope>NUCLEOTIDE SEQUENCE [LARGE SCALE GENOMIC DNA]</scope>
    <source>
        <strain evidence="16">JCM 13501</strain>
    </source>
</reference>
<evidence type="ECO:0000256" key="10">
    <source>
        <dbReference type="SAM" id="Coils"/>
    </source>
</evidence>
<dbReference type="InterPro" id="IPR036890">
    <property type="entry name" value="HATPase_C_sf"/>
</dbReference>
<dbReference type="Gene3D" id="3.40.50.2300">
    <property type="match status" value="2"/>
</dbReference>
<dbReference type="InterPro" id="IPR013656">
    <property type="entry name" value="PAS_4"/>
</dbReference>
<comment type="catalytic activity">
    <reaction evidence="1">
        <text>ATP + protein L-histidine = ADP + protein N-phospho-L-histidine.</text>
        <dbReference type="EC" id="2.7.13.3"/>
    </reaction>
</comment>
<keyword evidence="8" id="KW-0902">Two-component regulatory system</keyword>
<accession>A0ABQ2H0F0</accession>
<dbReference type="SUPFAM" id="SSF47384">
    <property type="entry name" value="Homodimeric domain of signal transducing histidine kinase"/>
    <property type="match status" value="1"/>
</dbReference>
<dbReference type="Gene3D" id="3.30.565.10">
    <property type="entry name" value="Histidine kinase-like ATPase, C-terminal domain"/>
    <property type="match status" value="1"/>
</dbReference>
<protein>
    <recommendedName>
        <fullName evidence="2">histidine kinase</fullName>
        <ecNumber evidence="2">2.7.13.3</ecNumber>
    </recommendedName>
</protein>
<dbReference type="Pfam" id="PF00072">
    <property type="entry name" value="Response_reg"/>
    <property type="match status" value="2"/>
</dbReference>
<keyword evidence="5" id="KW-0547">Nucleotide-binding</keyword>
<feature type="domain" description="Histidine kinase" evidence="11">
    <location>
        <begin position="460"/>
        <end position="683"/>
    </location>
</feature>
<dbReference type="PROSITE" id="PS50110">
    <property type="entry name" value="RESPONSE_REGULATORY"/>
    <property type="match status" value="2"/>
</dbReference>
<feature type="modified residue" description="4-aspartylphosphate" evidence="9">
    <location>
        <position position="894"/>
    </location>
</feature>
<dbReference type="NCBIfam" id="TIGR00229">
    <property type="entry name" value="sensory_box"/>
    <property type="match status" value="1"/>
</dbReference>
<dbReference type="SUPFAM" id="SSF52172">
    <property type="entry name" value="CheY-like"/>
    <property type="match status" value="2"/>
</dbReference>
<evidence type="ECO:0000256" key="5">
    <source>
        <dbReference type="ARBA" id="ARBA00022741"/>
    </source>
</evidence>
<dbReference type="PROSITE" id="PS50113">
    <property type="entry name" value="PAC"/>
    <property type="match status" value="1"/>
</dbReference>
<dbReference type="SMART" id="SM00448">
    <property type="entry name" value="REC"/>
    <property type="match status" value="2"/>
</dbReference>
<dbReference type="InterPro" id="IPR000014">
    <property type="entry name" value="PAS"/>
</dbReference>
<sequence length="952" mass="103695">MIFKTVAIIASDKPHAGDEVSVLGTALQSQALDVRYYRDTDALNGLAAEDEPAVVILMPSLGKPAMVGKAVRAAWSQCELIFARAPDEQMDAFRKTLGLAPMLGAHWSIAELQPDTLAIQAAQAASRARRRIKLRTTLDQANASLSATRTVDDHEYRRLRTADYYLANFINAAQEAIIGVDARLDVLYWSAGAEELLGLSARETVGRTLRALPFWAPMLDKLVEKVAAGQRMHVVEHRCTLRDVDVVLEVMLSAVRDESGALIGISVTLRDVSALVAERLAHEEFGRAIRQERQHLQQLFEQAPGFVVVTQGPQHLVELANRAFYQLVGHRNIIGKPASEAFPRLKDQALLEWLDRVYSTKRPHTGRSMAVYVQRAPDTPAETRYVDFVFQPVIAENGLVSGIFFQGHDVTAQKLAQEELQRSRENLQMLVEERTRELERSQMALHQSQKLEAIGKLTGGVAHDFNNVLQIIEGNLELLRPVVGHSPGGVAKLDAAVAAVGRGAKLSSQLLAFARRQPLKPVPTNLSRLLRGMDDLLRRALGEGVQIETVIAGGLWTTMVDPNQLENVIINLAINARDAMQGNGKLTLELSNAMLDDHYAQSQADVLPGQYVMLAVSDTGSGMPPDVIEHAFEPFFTTKPEGQGTGLGLSMAYGFAKQSSGHIRIYSEMGSGTTIKLYLPRTHEVEIASPAVVSGTVIGGDETILVVEDDLAVQATVIDLLGGLGYKVLRANDAQSALSILQSGLHIDLLFTDVVMPGPMRSPDLARQAKQLLPDIAVLFTSGYTQNAIVHGGRLDPGVELLSKPYRLHDLARKIRQLLASHKPVTLAKSTAASAPIEKAVSTQQVLILEDQADLLFMACEMVEMLGYTAKGCGTAEEALEVLGRLRFDILLTDVNLPGMSGIDLAHEAARQQPELRIIFMSGEGAISASVKSTSLPKPFNVQQLKEALESS</sequence>
<evidence type="ECO:0000256" key="1">
    <source>
        <dbReference type="ARBA" id="ARBA00000085"/>
    </source>
</evidence>
<evidence type="ECO:0000256" key="8">
    <source>
        <dbReference type="ARBA" id="ARBA00023012"/>
    </source>
</evidence>
<evidence type="ECO:0000256" key="4">
    <source>
        <dbReference type="ARBA" id="ARBA00022679"/>
    </source>
</evidence>
<dbReference type="InterPro" id="IPR001789">
    <property type="entry name" value="Sig_transdc_resp-reg_receiver"/>
</dbReference>
<evidence type="ECO:0000313" key="15">
    <source>
        <dbReference type="EMBL" id="GGM20810.1"/>
    </source>
</evidence>
<dbReference type="Gene3D" id="3.30.450.20">
    <property type="entry name" value="PAS domain"/>
    <property type="match status" value="2"/>
</dbReference>
<dbReference type="SUPFAM" id="SSF55874">
    <property type="entry name" value="ATPase domain of HSP90 chaperone/DNA topoisomerase II/histidine kinase"/>
    <property type="match status" value="1"/>
</dbReference>
<dbReference type="InterPro" id="IPR005467">
    <property type="entry name" value="His_kinase_dom"/>
</dbReference>
<proteinExistence type="predicted"/>
<dbReference type="RefSeq" id="WP_229685395.1">
    <property type="nucleotide sequence ID" value="NZ_BMNW01000008.1"/>
</dbReference>
<dbReference type="PROSITE" id="PS50112">
    <property type="entry name" value="PAS"/>
    <property type="match status" value="1"/>
</dbReference>
<dbReference type="InterPro" id="IPR000700">
    <property type="entry name" value="PAS-assoc_C"/>
</dbReference>
<dbReference type="InterPro" id="IPR004358">
    <property type="entry name" value="Sig_transdc_His_kin-like_C"/>
</dbReference>
<dbReference type="SMART" id="SM00091">
    <property type="entry name" value="PAS"/>
    <property type="match status" value="2"/>
</dbReference>
<evidence type="ECO:0000256" key="2">
    <source>
        <dbReference type="ARBA" id="ARBA00012438"/>
    </source>
</evidence>
<feature type="domain" description="Response regulatory" evidence="12">
    <location>
        <begin position="845"/>
        <end position="952"/>
    </location>
</feature>
<feature type="domain" description="PAC" evidence="14">
    <location>
        <begin position="367"/>
        <end position="422"/>
    </location>
</feature>
<dbReference type="CDD" id="cd16919">
    <property type="entry name" value="HATPase_CckA-like"/>
    <property type="match status" value="1"/>
</dbReference>
<evidence type="ECO:0000259" key="13">
    <source>
        <dbReference type="PROSITE" id="PS50112"/>
    </source>
</evidence>
<evidence type="ECO:0000256" key="3">
    <source>
        <dbReference type="ARBA" id="ARBA00022553"/>
    </source>
</evidence>
<dbReference type="Pfam" id="PF00989">
    <property type="entry name" value="PAS"/>
    <property type="match status" value="1"/>
</dbReference>
<evidence type="ECO:0000256" key="6">
    <source>
        <dbReference type="ARBA" id="ARBA00022777"/>
    </source>
</evidence>
<keyword evidence="4" id="KW-0808">Transferase</keyword>